<evidence type="ECO:0000313" key="2">
    <source>
        <dbReference type="Proteomes" id="UP000473531"/>
    </source>
</evidence>
<dbReference type="EMBL" id="WTYU01000002">
    <property type="protein sequence ID" value="MXP15486.1"/>
    <property type="molecule type" value="Genomic_DNA"/>
</dbReference>
<reference evidence="1 2" key="1">
    <citation type="submission" date="2019-12" db="EMBL/GenBank/DDBJ databases">
        <title>Genomic-based taxomic classification of the family Erythrobacteraceae.</title>
        <authorList>
            <person name="Xu L."/>
        </authorList>
    </citation>
    <scope>NUCLEOTIDE SEQUENCE [LARGE SCALE GENOMIC DNA]</scope>
    <source>
        <strain evidence="1 2">KCTC 52259</strain>
    </source>
</reference>
<sequence length="169" mass="18983">MKNILIVAFATSVAFTPIGLLAQEDDIVVTSGRSMDRFVEDMSHDLDQALNRSSLRSLQLTGTGIVQISFECGPDGKPTNIAYYRRDDDHDVNRLARNAVRKIRSLHPLPRGISEDQKYLANMIMADDMWEYEALSEELARSEQARIAATKGKPTYFAFNLGKPPAHRK</sequence>
<proteinExistence type="predicted"/>
<organism evidence="1 2">
    <name type="scientific">Allopontixanthobacter confluentis</name>
    <dbReference type="NCBI Taxonomy" id="1849021"/>
    <lineage>
        <taxon>Bacteria</taxon>
        <taxon>Pseudomonadati</taxon>
        <taxon>Pseudomonadota</taxon>
        <taxon>Alphaproteobacteria</taxon>
        <taxon>Sphingomonadales</taxon>
        <taxon>Erythrobacteraceae</taxon>
        <taxon>Allopontixanthobacter</taxon>
    </lineage>
</organism>
<dbReference type="Proteomes" id="UP000473531">
    <property type="component" value="Unassembled WGS sequence"/>
</dbReference>
<dbReference type="OrthoDB" id="7585677at2"/>
<gene>
    <name evidence="1" type="ORF">GRI44_12060</name>
</gene>
<evidence type="ECO:0000313" key="1">
    <source>
        <dbReference type="EMBL" id="MXP15486.1"/>
    </source>
</evidence>
<accession>A0A6L7GJ01</accession>
<name>A0A6L7GJ01_9SPHN</name>
<comment type="caution">
    <text evidence="1">The sequence shown here is derived from an EMBL/GenBank/DDBJ whole genome shotgun (WGS) entry which is preliminary data.</text>
</comment>
<dbReference type="AlphaFoldDB" id="A0A6L7GJ01"/>
<keyword evidence="2" id="KW-1185">Reference proteome</keyword>
<dbReference type="SUPFAM" id="SSF74653">
    <property type="entry name" value="TolA/TonB C-terminal domain"/>
    <property type="match status" value="1"/>
</dbReference>
<dbReference type="RefSeq" id="WP_160601998.1">
    <property type="nucleotide sequence ID" value="NZ_WTYU01000002.1"/>
</dbReference>
<protein>
    <submittedName>
        <fullName evidence="1">Uncharacterized protein</fullName>
    </submittedName>
</protein>